<evidence type="ECO:0000256" key="8">
    <source>
        <dbReference type="ARBA" id="ARBA00046341"/>
    </source>
</evidence>
<dbReference type="Gene3D" id="3.30.1390.10">
    <property type="match status" value="1"/>
</dbReference>
<dbReference type="GO" id="GO:0061630">
    <property type="term" value="F:ubiquitin protein ligase activity"/>
    <property type="evidence" value="ECO:0007669"/>
    <property type="project" value="UniProtKB-UniRule"/>
</dbReference>
<feature type="coiled-coil region" evidence="11">
    <location>
        <begin position="48"/>
        <end position="75"/>
    </location>
</feature>
<dbReference type="Pfam" id="PF22960">
    <property type="entry name" value="WHD_UBR1"/>
    <property type="match status" value="1"/>
</dbReference>
<evidence type="ECO:0000259" key="12">
    <source>
        <dbReference type="PROSITE" id="PS51157"/>
    </source>
</evidence>
<evidence type="ECO:0000256" key="2">
    <source>
        <dbReference type="ARBA" id="ARBA00004906"/>
    </source>
</evidence>
<dbReference type="Proteomes" id="UP000515204">
    <property type="component" value="Unplaced"/>
</dbReference>
<comment type="catalytic activity">
    <reaction evidence="1 10">
        <text>S-ubiquitinyl-[E2 ubiquitin-conjugating enzyme]-L-cysteine + [acceptor protein]-L-lysine = [E2 ubiquitin-conjugating enzyme]-L-cysteine + N(6)-ubiquitinyl-[acceptor protein]-L-lysine.</text>
        <dbReference type="EC" id="2.3.2.27"/>
    </reaction>
</comment>
<keyword evidence="7 10" id="KW-0862">Zinc</keyword>
<dbReference type="Pfam" id="PF02617">
    <property type="entry name" value="ClpS"/>
    <property type="match status" value="1"/>
</dbReference>
<evidence type="ECO:0000256" key="11">
    <source>
        <dbReference type="SAM" id="Coils"/>
    </source>
</evidence>
<dbReference type="Pfam" id="PF18995">
    <property type="entry name" value="PRT6_C"/>
    <property type="match status" value="1"/>
</dbReference>
<dbReference type="Pfam" id="PF02207">
    <property type="entry name" value="zf-UBR"/>
    <property type="match status" value="1"/>
</dbReference>
<dbReference type="PANTHER" id="PTHR21497:SF24">
    <property type="entry name" value="E3 UBIQUITIN-PROTEIN LIGASE UBR1"/>
    <property type="match status" value="1"/>
</dbReference>
<keyword evidence="11" id="KW-0175">Coiled coil</keyword>
<evidence type="ECO:0000313" key="14">
    <source>
        <dbReference type="RefSeq" id="XP_014471456.1"/>
    </source>
</evidence>
<dbReference type="InterPro" id="IPR036390">
    <property type="entry name" value="WH_DNA-bd_sf"/>
</dbReference>
<dbReference type="PROSITE" id="PS51157">
    <property type="entry name" value="ZF_UBR"/>
    <property type="match status" value="1"/>
</dbReference>
<keyword evidence="5 10" id="KW-0863">Zinc-finger</keyword>
<keyword evidence="4 10" id="KW-0479">Metal-binding</keyword>
<name>A0A6P3WZB9_DINQU</name>
<dbReference type="GO" id="GO:0008270">
    <property type="term" value="F:zinc ion binding"/>
    <property type="evidence" value="ECO:0007669"/>
    <property type="project" value="UniProtKB-UniRule"/>
</dbReference>
<gene>
    <name evidence="14" type="primary">LOC106742744</name>
</gene>
<comment type="pathway">
    <text evidence="2 10">Protein modification; protein ubiquitination.</text>
</comment>
<dbReference type="EC" id="2.3.2.27" evidence="10"/>
<dbReference type="InterPro" id="IPR039164">
    <property type="entry name" value="UBR1-like"/>
</dbReference>
<dbReference type="PANTHER" id="PTHR21497">
    <property type="entry name" value="UBIQUITIN LIGASE E3 ALPHA-RELATED"/>
    <property type="match status" value="1"/>
</dbReference>
<dbReference type="GeneID" id="106742744"/>
<evidence type="ECO:0000256" key="5">
    <source>
        <dbReference type="ARBA" id="ARBA00022771"/>
    </source>
</evidence>
<evidence type="ECO:0000313" key="13">
    <source>
        <dbReference type="Proteomes" id="UP000515204"/>
    </source>
</evidence>
<dbReference type="SMART" id="SM00396">
    <property type="entry name" value="ZnF_UBR1"/>
    <property type="match status" value="1"/>
</dbReference>
<keyword evidence="6 10" id="KW-0833">Ubl conjugation pathway</keyword>
<protein>
    <recommendedName>
        <fullName evidence="10">E3 ubiquitin-protein ligase</fullName>
        <ecNumber evidence="10">2.3.2.27</ecNumber>
    </recommendedName>
</protein>
<dbReference type="InterPro" id="IPR044046">
    <property type="entry name" value="E3_ligase_UBR-like_C"/>
</dbReference>
<dbReference type="Gene3D" id="1.10.10.2670">
    <property type="entry name" value="E3 ubiquitin-protein ligase"/>
    <property type="match status" value="1"/>
</dbReference>
<dbReference type="Gene3D" id="2.10.110.30">
    <property type="match status" value="1"/>
</dbReference>
<feature type="domain" description="UBR-type" evidence="12">
    <location>
        <begin position="177"/>
        <end position="248"/>
    </location>
</feature>
<sequence>MTPVRVYKRPRRKHFIGIHGRFSRSRGDVESKRVSARRDSRALRTTDNEDITCAIRTLKRERERERDKMSNENVESRLLPQVAAEDSPVFPDTGLSCIDVWMEKMNKGVLTSLNFREFWRVWVPKIYSPERNGNCLAWNIDEAKAQKILFSPLERFICNGDPQTVLKELTKMDNPPSMCGRVFKMGEPTYSCRQCGVDSTCVLCVGCFQQSAHRDHKYKMGTSGGGGCCDCGDTEAWKKDPFCEIHMAGTQSKESRGNKLPGDIAERAVVAFEAVLEYCYELLTLKYTVALPANLCVKDSCFDLAAEKLDDFDSYCTVLFNDETHTFDQVITTLVRVLKCLQRDAVEYVNNVDREGRAVVRCSVFRHCNELRSDIERFTSRHSNRPLKVLVLHTHVVAHQMFSMKLLNWLQQFISQCEGFRVLFSNIALNTKLPDTSIVEGILTRDSQLWKTARTSWHRLLITGMLMEYESKKSLAVVFTYNYGSVMKDFIRDDHDHSFSIVSLSVQLFTVPTLAHHLIAHHDVLFILLNTLISESARRCNAAGKLEFERNTPNTSFKRALFIFYDLRYLLSAKPDEWTDELRRGYLQGVSLLFTLFCSMQCMDAVLRQVGQHMEYEPEWESAITLHFKLAPVITLALEWCGSDKVVLIKSFIMVLRKLHEQLGNEPAPSQVRELADHSATCLQYDVSSQPVSIHLPLSRFLAGLFLHLEKYNLHFQSPEFINQTRPTPEQIIEPVLTAQVMISQVYSGMWRRNGYSLLNQLFFYHSVKCRHEMLDRDIVLLQVGASLIESNEFLIHVLNKFNLLNWAHPDFEVNALKNPEEDSIRQTISLVEEFLGLLITIIGERYVPGVGQVTADDRFKKEIIQQLCIKPQPHSELIKQLVDDSQHLEPDMETVICEVADFKKPARLSARKGVYELKPHLYSEYNIFFYHYTKEELSISEEAQRKRRKALGELECCPPPKLPRLTETFSLVANLLQCDVMLHIMRTVLERAQNFTARSFSESQVHKILHLIGYALQEQESGHYPFLAFPERAAKWNIYKLLEDLSSNQRIEAHKDLLTWVLAKYREVASYVAMDVTPAPPQDEQQSADMAEANKMDKEWRTKMAAQKRAKVMAQMAAMQKHFMKKNATLFEEASLEANKSGERGSVMDLTEPSQEEAPVAVGLGQTSRMPEQMTYTCILCQEDQVVTAAGPAMVLATFVQQSTVLCQCRPDNDETNPLYLSAKLGASPYTSTCGHVMHGRCWQDYFDNVLAKENRRPYRMRQPASFDAENHEYLCPLCECLSNTVLLLVPPLGMLQPTPEKQPDVSFEQWLDVMWLALECKPNRKFGKKTMEVEDEEMLDEDATIVPPMSVLRRELGDAVADAFESAYSQSGPRLADGMESMIQVFAALFTQVTYLKGSSPIDDEQVPLWAWKSTAYTIHAIEFLLRDMEKPLLGALSSRQRDSLQNLARMSALLAASFANHSHLWADREMLVSQAITLLTLLLENQGPCIFDWDPFGVLVPLINLLPSLFYTKPNDTSPPIITGGVFESHALRLVFICHIVKILFTIDLGPLESSMDVDSREADGAAAENAADSDLVLMQILGTQINDQNVANELWRRVETGCRPFLRCCALYFHYVTDVPAPEALMQAHGDTYENICVYLGLPTTCRALINAHLNVVLKLTHVWKSHPTVWQHLLGVKKVPVVKDPLRVNKLIDLPEDYSDLINSISTFTCPNSDQEDSRNPTLCLVCGEMLCSQSYCCQTEMNKMSVGACTYHTTKCGTGVGMFLRVRECDVLFLRSPTRGSHMCPPYLDEYGETDQGLRRGNPLHLSHEKYQRLNYIWLGHELHESIARAIESSSSMVPTQWQHM</sequence>
<proteinExistence type="inferred from homology"/>
<dbReference type="InterPro" id="IPR003126">
    <property type="entry name" value="Znf_UBR"/>
</dbReference>
<dbReference type="GO" id="GO:0000151">
    <property type="term" value="C:ubiquitin ligase complex"/>
    <property type="evidence" value="ECO:0007669"/>
    <property type="project" value="TreeGrafter"/>
</dbReference>
<dbReference type="InterPro" id="IPR014719">
    <property type="entry name" value="Ribosomal_bL12_C/ClpS-like"/>
</dbReference>
<accession>A0A6P3WZB9</accession>
<keyword evidence="3 10" id="KW-0808">Transferase</keyword>
<dbReference type="KEGG" id="dqu:106742744"/>
<evidence type="ECO:0000256" key="4">
    <source>
        <dbReference type="ARBA" id="ARBA00022723"/>
    </source>
</evidence>
<dbReference type="SUPFAM" id="SSF46785">
    <property type="entry name" value="Winged helix' DNA-binding domain"/>
    <property type="match status" value="1"/>
</dbReference>
<reference evidence="14" key="1">
    <citation type="submission" date="2025-08" db="UniProtKB">
        <authorList>
            <consortium name="RefSeq"/>
        </authorList>
    </citation>
    <scope>IDENTIFICATION</scope>
</reference>
<evidence type="ECO:0000256" key="10">
    <source>
        <dbReference type="RuleBase" id="RU366018"/>
    </source>
</evidence>
<feature type="zinc finger region" description="UBR-type" evidence="9">
    <location>
        <begin position="177"/>
        <end position="248"/>
    </location>
</feature>
<organism evidence="13 14">
    <name type="scientific">Dinoponera quadriceps</name>
    <name type="common">South American ant</name>
    <dbReference type="NCBI Taxonomy" id="609295"/>
    <lineage>
        <taxon>Eukaryota</taxon>
        <taxon>Metazoa</taxon>
        <taxon>Ecdysozoa</taxon>
        <taxon>Arthropoda</taxon>
        <taxon>Hexapoda</taxon>
        <taxon>Insecta</taxon>
        <taxon>Pterygota</taxon>
        <taxon>Neoptera</taxon>
        <taxon>Endopterygota</taxon>
        <taxon>Hymenoptera</taxon>
        <taxon>Apocrita</taxon>
        <taxon>Aculeata</taxon>
        <taxon>Formicoidea</taxon>
        <taxon>Formicidae</taxon>
        <taxon>Ponerinae</taxon>
        <taxon>Ponerini</taxon>
        <taxon>Dinoponera</taxon>
    </lineage>
</organism>
<dbReference type="InterPro" id="IPR042065">
    <property type="entry name" value="E3_ELL-like"/>
</dbReference>
<evidence type="ECO:0000256" key="7">
    <source>
        <dbReference type="ARBA" id="ARBA00022833"/>
    </source>
</evidence>
<dbReference type="SUPFAM" id="SSF54736">
    <property type="entry name" value="ClpS-like"/>
    <property type="match status" value="1"/>
</dbReference>
<dbReference type="InterPro" id="IPR055194">
    <property type="entry name" value="UBR1-like_WH"/>
</dbReference>
<dbReference type="RefSeq" id="XP_014471456.1">
    <property type="nucleotide sequence ID" value="XM_014615970.1"/>
</dbReference>
<evidence type="ECO:0000256" key="9">
    <source>
        <dbReference type="PROSITE-ProRule" id="PRU00508"/>
    </source>
</evidence>
<dbReference type="GO" id="GO:0071596">
    <property type="term" value="P:ubiquitin-dependent protein catabolic process via the N-end rule pathway"/>
    <property type="evidence" value="ECO:0007669"/>
    <property type="project" value="UniProtKB-UniRule"/>
</dbReference>
<dbReference type="FunFam" id="2.10.110.30:FF:000001">
    <property type="entry name" value="E3 ubiquitin-protein ligase UBR2 isoform 1"/>
    <property type="match status" value="1"/>
</dbReference>
<comment type="function">
    <text evidence="10">Ubiquitin ligase protein which is a component of the N-end rule pathway. Recognizes and binds to proteins bearing specific N-terminal residues that are destabilizing according to the N-end rule, leading to their ubiquitination and subsequent degradation.</text>
</comment>
<dbReference type="OrthoDB" id="26387at2759"/>
<dbReference type="UniPathway" id="UPA00143"/>
<keyword evidence="13" id="KW-1185">Reference proteome</keyword>
<evidence type="ECO:0000256" key="3">
    <source>
        <dbReference type="ARBA" id="ARBA00022679"/>
    </source>
</evidence>
<dbReference type="GO" id="GO:0005737">
    <property type="term" value="C:cytoplasm"/>
    <property type="evidence" value="ECO:0007669"/>
    <property type="project" value="TreeGrafter"/>
</dbReference>
<dbReference type="CTD" id="197131"/>
<dbReference type="InterPro" id="IPR003769">
    <property type="entry name" value="ClpS_core"/>
</dbReference>
<dbReference type="GO" id="GO:0016567">
    <property type="term" value="P:protein ubiquitination"/>
    <property type="evidence" value="ECO:0007669"/>
    <property type="project" value="UniProtKB-UniRule"/>
</dbReference>
<evidence type="ECO:0000256" key="1">
    <source>
        <dbReference type="ARBA" id="ARBA00000900"/>
    </source>
</evidence>
<comment type="similarity">
    <text evidence="8 10">Belongs to the E3 ubiquitin-protein ligase UBR1-like family.</text>
</comment>
<evidence type="ECO:0000256" key="6">
    <source>
        <dbReference type="ARBA" id="ARBA00022786"/>
    </source>
</evidence>